<dbReference type="Proteomes" id="UP000034772">
    <property type="component" value="Unassembled WGS sequence"/>
</dbReference>
<name>A0A0G1WAX3_9BACT</name>
<gene>
    <name evidence="1" type="ORF">UY17_C0017G0005</name>
</gene>
<organism evidence="1 2">
    <name type="scientific">Candidatus Beckwithbacteria bacterium GW2011_GWC2_47_9</name>
    <dbReference type="NCBI Taxonomy" id="1618373"/>
    <lineage>
        <taxon>Bacteria</taxon>
        <taxon>Candidatus Beckwithiibacteriota</taxon>
    </lineage>
</organism>
<reference evidence="1 2" key="1">
    <citation type="journal article" date="2015" name="Nature">
        <title>rRNA introns, odd ribosomes, and small enigmatic genomes across a large radiation of phyla.</title>
        <authorList>
            <person name="Brown C.T."/>
            <person name="Hug L.A."/>
            <person name="Thomas B.C."/>
            <person name="Sharon I."/>
            <person name="Castelle C.J."/>
            <person name="Singh A."/>
            <person name="Wilkins M.J."/>
            <person name="Williams K.H."/>
            <person name="Banfield J.F."/>
        </authorList>
    </citation>
    <scope>NUCLEOTIDE SEQUENCE [LARGE SCALE GENOMIC DNA]</scope>
</reference>
<dbReference type="EMBL" id="LCOZ01000017">
    <property type="protein sequence ID" value="KKU87478.1"/>
    <property type="molecule type" value="Genomic_DNA"/>
</dbReference>
<proteinExistence type="predicted"/>
<sequence length="61" mass="6960">MDKRTKFLKVYANLPLGERSEVVVVVDNEPLSWNAAHLEVEQNTPTGKKILEILTKLEILK</sequence>
<protein>
    <submittedName>
        <fullName evidence="1">Uncharacterized protein</fullName>
    </submittedName>
</protein>
<comment type="caution">
    <text evidence="1">The sequence shown here is derived from an EMBL/GenBank/DDBJ whole genome shotgun (WGS) entry which is preliminary data.</text>
</comment>
<accession>A0A0G1WAX3</accession>
<evidence type="ECO:0000313" key="1">
    <source>
        <dbReference type="EMBL" id="KKU87478.1"/>
    </source>
</evidence>
<evidence type="ECO:0000313" key="2">
    <source>
        <dbReference type="Proteomes" id="UP000034772"/>
    </source>
</evidence>
<dbReference type="AlphaFoldDB" id="A0A0G1WAX3"/>